<keyword evidence="12 14" id="KW-0479">Metal-binding</keyword>
<evidence type="ECO:0000256" key="2">
    <source>
        <dbReference type="ARBA" id="ARBA00005583"/>
    </source>
</evidence>
<feature type="transmembrane region" description="Helical" evidence="12">
    <location>
        <begin position="245"/>
        <end position="269"/>
    </location>
</feature>
<evidence type="ECO:0000256" key="1">
    <source>
        <dbReference type="ARBA" id="ARBA00004141"/>
    </source>
</evidence>
<comment type="similarity">
    <text evidence="2 12">Belongs to the glycosyltransferase 4 family. MraY subfamily.</text>
</comment>
<keyword evidence="11 12" id="KW-0961">Cell wall biogenesis/degradation</keyword>
<feature type="transmembrane region" description="Helical" evidence="12">
    <location>
        <begin position="301"/>
        <end position="323"/>
    </location>
</feature>
<feature type="binding site" evidence="14">
    <location>
        <position position="205"/>
    </location>
    <ligand>
        <name>Mg(2+)</name>
        <dbReference type="ChEBI" id="CHEBI:18420"/>
    </ligand>
</feature>
<dbReference type="Proteomes" id="UP000606463">
    <property type="component" value="Unassembled WGS sequence"/>
</dbReference>
<evidence type="ECO:0000256" key="5">
    <source>
        <dbReference type="ARBA" id="ARBA00022692"/>
    </source>
</evidence>
<keyword evidence="10 12" id="KW-0131">Cell cycle</keyword>
<dbReference type="EC" id="2.7.8.13" evidence="12 13"/>
<evidence type="ECO:0000256" key="10">
    <source>
        <dbReference type="ARBA" id="ARBA00023306"/>
    </source>
</evidence>
<evidence type="ECO:0000256" key="11">
    <source>
        <dbReference type="ARBA" id="ARBA00023316"/>
    </source>
</evidence>
<dbReference type="EMBL" id="DQVE01000045">
    <property type="protein sequence ID" value="HIP98552.1"/>
    <property type="molecule type" value="Genomic_DNA"/>
</dbReference>
<keyword evidence="12" id="KW-1003">Cell membrane</keyword>
<reference evidence="15" key="1">
    <citation type="journal article" date="2020" name="ISME J.">
        <title>Gammaproteobacteria mediating utilization of methyl-, sulfur- and petroleum organic compounds in deep ocean hydrothermal plumes.</title>
        <authorList>
            <person name="Zhou Z."/>
            <person name="Liu Y."/>
            <person name="Pan J."/>
            <person name="Cron B.R."/>
            <person name="Toner B.M."/>
            <person name="Anantharaman K."/>
            <person name="Breier J.A."/>
            <person name="Dick G.J."/>
            <person name="Li M."/>
        </authorList>
    </citation>
    <scope>NUCLEOTIDE SEQUENCE</scope>
    <source>
        <strain evidence="15">SZUA-1501</strain>
    </source>
</reference>
<keyword evidence="9 12" id="KW-0472">Membrane</keyword>
<dbReference type="InterPro" id="IPR003524">
    <property type="entry name" value="PNAcMuramoyl-5peptid_Trfase"/>
</dbReference>
<dbReference type="GO" id="GO:0009252">
    <property type="term" value="P:peptidoglycan biosynthetic process"/>
    <property type="evidence" value="ECO:0007669"/>
    <property type="project" value="UniProtKB-UniRule"/>
</dbReference>
<feature type="transmembrane region" description="Helical" evidence="12">
    <location>
        <begin position="20"/>
        <end position="44"/>
    </location>
</feature>
<comment type="pathway">
    <text evidence="12">Cell wall biogenesis; peptidoglycan biosynthesis.</text>
</comment>
<feature type="transmembrane region" description="Helical" evidence="12">
    <location>
        <begin position="213"/>
        <end position="233"/>
    </location>
</feature>
<dbReference type="InterPro" id="IPR018480">
    <property type="entry name" value="PNAcMuramoyl-5peptid_Trfase_CS"/>
</dbReference>
<comment type="subcellular location">
    <subcellularLocation>
        <location evidence="12">Cell membrane</location>
        <topology evidence="12">Multi-pass membrane protein</topology>
    </subcellularLocation>
    <subcellularLocation>
        <location evidence="1">Membrane</location>
        <topology evidence="1">Multi-pass membrane protein</topology>
    </subcellularLocation>
</comment>
<evidence type="ECO:0000256" key="14">
    <source>
        <dbReference type="PIRSR" id="PIRSR600715-1"/>
    </source>
</evidence>
<feature type="binding site" evidence="14">
    <location>
        <position position="280"/>
    </location>
    <ligand>
        <name>Mg(2+)</name>
        <dbReference type="ChEBI" id="CHEBI:18420"/>
    </ligand>
</feature>
<dbReference type="AlphaFoldDB" id="A0A9D0YRS0"/>
<comment type="function">
    <text evidence="12">Catalyzes the initial step of the lipid cycle reactions in the biosynthesis of the cell wall peptidoglycan: transfers peptidoglycan precursor phospho-MurNAc-pentapeptide from UDP-MurNAc-pentapeptide onto the lipid carrier undecaprenyl phosphate, yielding undecaprenyl-pyrophosphoryl-MurNAc-pentapeptide, known as lipid I.</text>
</comment>
<dbReference type="GO" id="GO:0071555">
    <property type="term" value="P:cell wall organization"/>
    <property type="evidence" value="ECO:0007669"/>
    <property type="project" value="UniProtKB-KW"/>
</dbReference>
<dbReference type="GO" id="GO:0046872">
    <property type="term" value="F:metal ion binding"/>
    <property type="evidence" value="ECO:0007669"/>
    <property type="project" value="UniProtKB-KW"/>
</dbReference>
<evidence type="ECO:0000256" key="7">
    <source>
        <dbReference type="ARBA" id="ARBA00022984"/>
    </source>
</evidence>
<evidence type="ECO:0000256" key="3">
    <source>
        <dbReference type="ARBA" id="ARBA00022618"/>
    </source>
</evidence>
<evidence type="ECO:0000256" key="13">
    <source>
        <dbReference type="NCBIfam" id="TIGR00445"/>
    </source>
</evidence>
<accession>A0A9D0YRS0</accession>
<keyword evidence="7 12" id="KW-0573">Peptidoglycan synthesis</keyword>
<evidence type="ECO:0000256" key="6">
    <source>
        <dbReference type="ARBA" id="ARBA00022960"/>
    </source>
</evidence>
<comment type="caution">
    <text evidence="15">The sequence shown here is derived from an EMBL/GenBank/DDBJ whole genome shotgun (WGS) entry which is preliminary data.</text>
</comment>
<comment type="cofactor">
    <cofactor evidence="12 14">
        <name>Mg(2+)</name>
        <dbReference type="ChEBI" id="CHEBI:18420"/>
    </cofactor>
</comment>
<dbReference type="NCBIfam" id="TIGR00445">
    <property type="entry name" value="mraY"/>
    <property type="match status" value="1"/>
</dbReference>
<evidence type="ECO:0000313" key="15">
    <source>
        <dbReference type="EMBL" id="HIP98552.1"/>
    </source>
</evidence>
<dbReference type="CDD" id="cd06852">
    <property type="entry name" value="GT_MraY"/>
    <property type="match status" value="1"/>
</dbReference>
<dbReference type="PROSITE" id="PS01347">
    <property type="entry name" value="MRAY_1"/>
    <property type="match status" value="1"/>
</dbReference>
<evidence type="ECO:0000256" key="8">
    <source>
        <dbReference type="ARBA" id="ARBA00022989"/>
    </source>
</evidence>
<keyword evidence="12 14" id="KW-0460">Magnesium</keyword>
<evidence type="ECO:0000256" key="4">
    <source>
        <dbReference type="ARBA" id="ARBA00022679"/>
    </source>
</evidence>
<dbReference type="HAMAP" id="MF_00038">
    <property type="entry name" value="MraY"/>
    <property type="match status" value="1"/>
</dbReference>
<feature type="transmembrane region" description="Helical" evidence="12">
    <location>
        <begin position="276"/>
        <end position="295"/>
    </location>
</feature>
<organism evidence="15 16">
    <name type="scientific">Aquifex aeolicus</name>
    <dbReference type="NCBI Taxonomy" id="63363"/>
    <lineage>
        <taxon>Bacteria</taxon>
        <taxon>Pseudomonadati</taxon>
        <taxon>Aquificota</taxon>
        <taxon>Aquificia</taxon>
        <taxon>Aquificales</taxon>
        <taxon>Aquificaceae</taxon>
        <taxon>Aquifex</taxon>
    </lineage>
</organism>
<evidence type="ECO:0000313" key="16">
    <source>
        <dbReference type="Proteomes" id="UP000606463"/>
    </source>
</evidence>
<gene>
    <name evidence="12 15" type="primary">mraY</name>
    <name evidence="15" type="ORF">EYH37_04220</name>
</gene>
<feature type="transmembrane region" description="Helical" evidence="12">
    <location>
        <begin position="98"/>
        <end position="119"/>
    </location>
</feature>
<dbReference type="GO" id="GO:0008963">
    <property type="term" value="F:phospho-N-acetylmuramoyl-pentapeptide-transferase activity"/>
    <property type="evidence" value="ECO:0007669"/>
    <property type="project" value="UniProtKB-UniRule"/>
</dbReference>
<dbReference type="GO" id="GO:0005886">
    <property type="term" value="C:plasma membrane"/>
    <property type="evidence" value="ECO:0007669"/>
    <property type="project" value="UniProtKB-SubCell"/>
</dbReference>
<dbReference type="PANTHER" id="PTHR22926:SF5">
    <property type="entry name" value="PHOSPHO-N-ACETYLMURAMOYL-PENTAPEPTIDE-TRANSFERASE HOMOLOG"/>
    <property type="match status" value="1"/>
</dbReference>
<keyword evidence="5 12" id="KW-0812">Transmembrane</keyword>
<feature type="transmembrane region" description="Helical" evidence="12">
    <location>
        <begin position="148"/>
        <end position="168"/>
    </location>
</feature>
<dbReference type="PROSITE" id="PS01348">
    <property type="entry name" value="MRAY_2"/>
    <property type="match status" value="1"/>
</dbReference>
<dbReference type="PANTHER" id="PTHR22926">
    <property type="entry name" value="PHOSPHO-N-ACETYLMURAMOYL-PENTAPEPTIDE-TRANSFERASE"/>
    <property type="match status" value="1"/>
</dbReference>
<evidence type="ECO:0000256" key="12">
    <source>
        <dbReference type="HAMAP-Rule" id="MF_00038"/>
    </source>
</evidence>
<dbReference type="Pfam" id="PF00953">
    <property type="entry name" value="Glycos_transf_4"/>
    <property type="match status" value="1"/>
</dbReference>
<proteinExistence type="inferred from homology"/>
<dbReference type="GO" id="GO:0051301">
    <property type="term" value="P:cell division"/>
    <property type="evidence" value="ECO:0007669"/>
    <property type="project" value="UniProtKB-KW"/>
</dbReference>
<evidence type="ECO:0000256" key="9">
    <source>
        <dbReference type="ARBA" id="ARBA00023136"/>
    </source>
</evidence>
<name>A0A9D0YRS0_AQUAO</name>
<keyword evidence="4 12" id="KW-0808">Transferase</keyword>
<keyword evidence="3 12" id="KW-0132">Cell division</keyword>
<keyword evidence="8 12" id="KW-1133">Transmembrane helix</keyword>
<feature type="transmembrane region" description="Helical" evidence="12">
    <location>
        <begin position="75"/>
        <end position="92"/>
    </location>
</feature>
<comment type="catalytic activity">
    <reaction evidence="12">
        <text>UDP-N-acetyl-alpha-D-muramoyl-L-alanyl-gamma-D-glutamyl-meso-2,6-diaminopimeloyl-D-alanyl-D-alanine + di-trans,octa-cis-undecaprenyl phosphate = di-trans,octa-cis-undecaprenyl diphospho-N-acetyl-alpha-D-muramoyl-L-alanyl-D-glutamyl-meso-2,6-diaminopimeloyl-D-alanyl-D-alanine + UMP</text>
        <dbReference type="Rhea" id="RHEA:28386"/>
        <dbReference type="ChEBI" id="CHEBI:57865"/>
        <dbReference type="ChEBI" id="CHEBI:60392"/>
        <dbReference type="ChEBI" id="CHEBI:61386"/>
        <dbReference type="ChEBI" id="CHEBI:61387"/>
        <dbReference type="EC" id="2.7.8.13"/>
    </reaction>
</comment>
<dbReference type="InterPro" id="IPR000715">
    <property type="entry name" value="Glycosyl_transferase_4"/>
</dbReference>
<sequence length="383" mass="43353">MLYHLGEWLKEVWFPFNVLHYISFRSFLAFLLAFATAMVLIPLFTRFMKKIHTSLGGYQREYLTHHAEKRETPSMGGVVLVLILVFFSFLFLRWDKPYFLLCPLTLLLFGLIGFVDDLFKLFKNQPQRVPVSLRGLSLRGGLTAKQKLFFQFIFAFFIAYLLLAWVGLDTNLYFPLLKDLYLDLGTEGFLIFATLFIVFFSNAVNLTDGLDGLAIGVTLTTFAVGSLIAYLAGNKVYAEYLGIPYVPYVGELTILAMTLLGAGLAFLWYNTHPAKIFMGDVGSLALGALLALFALLTKSEFLFLIAGGVFVAEALSVIIQVGVCKLTKRRLENGKTDCKRVFLMAPLHHHFEKKGWKEEQIVVRLWIVSVLLGVFSLMFLKLR</sequence>
<feature type="transmembrane region" description="Helical" evidence="12">
    <location>
        <begin position="361"/>
        <end position="380"/>
    </location>
</feature>
<feature type="transmembrane region" description="Helical" evidence="12">
    <location>
        <begin position="188"/>
        <end position="206"/>
    </location>
</feature>
<dbReference type="GO" id="GO:0008360">
    <property type="term" value="P:regulation of cell shape"/>
    <property type="evidence" value="ECO:0007669"/>
    <property type="project" value="UniProtKB-KW"/>
</dbReference>
<keyword evidence="6 12" id="KW-0133">Cell shape</keyword>
<protein>
    <recommendedName>
        <fullName evidence="12 13">Phospho-N-acetylmuramoyl-pentapeptide-transferase</fullName>
        <ecNumber evidence="12 13">2.7.8.13</ecNumber>
    </recommendedName>
    <alternativeName>
        <fullName evidence="12">UDP-MurNAc-pentapeptide phosphotransferase</fullName>
    </alternativeName>
</protein>